<dbReference type="Proteomes" id="UP000619041">
    <property type="component" value="Unassembled WGS sequence"/>
</dbReference>
<dbReference type="Pfam" id="PF06904">
    <property type="entry name" value="Extensin-like_C"/>
    <property type="match status" value="1"/>
</dbReference>
<comment type="caution">
    <text evidence="3">The sequence shown here is derived from an EMBL/GenBank/DDBJ whole genome shotgun (WGS) entry which is preliminary data.</text>
</comment>
<feature type="signal peptide" evidence="1">
    <location>
        <begin position="1"/>
        <end position="15"/>
    </location>
</feature>
<dbReference type="RefSeq" id="WP_188643890.1">
    <property type="nucleotide sequence ID" value="NZ_BMKL01000001.1"/>
</dbReference>
<evidence type="ECO:0000259" key="2">
    <source>
        <dbReference type="Pfam" id="PF06904"/>
    </source>
</evidence>
<reference evidence="4" key="1">
    <citation type="journal article" date="2019" name="Int. J. Syst. Evol. Microbiol.">
        <title>The Global Catalogue of Microorganisms (GCM) 10K type strain sequencing project: providing services to taxonomists for standard genome sequencing and annotation.</title>
        <authorList>
            <consortium name="The Broad Institute Genomics Platform"/>
            <consortium name="The Broad Institute Genome Sequencing Center for Infectious Disease"/>
            <person name="Wu L."/>
            <person name="Ma J."/>
        </authorList>
    </citation>
    <scope>NUCLEOTIDE SEQUENCE [LARGE SCALE GENOMIC DNA]</scope>
    <source>
        <strain evidence="4">CGMCC 1.15959</strain>
    </source>
</reference>
<evidence type="ECO:0000256" key="1">
    <source>
        <dbReference type="SAM" id="SignalP"/>
    </source>
</evidence>
<name>A0ABQ1S5G1_9SPHN</name>
<keyword evidence="1" id="KW-0732">Signal</keyword>
<dbReference type="PROSITE" id="PS51257">
    <property type="entry name" value="PROKAR_LIPOPROTEIN"/>
    <property type="match status" value="1"/>
</dbReference>
<protein>
    <recommendedName>
        <fullName evidence="2">Extensin-like C-terminal domain-containing protein</fullName>
    </recommendedName>
</protein>
<gene>
    <name evidence="3" type="ORF">GCM10011515_07280</name>
</gene>
<dbReference type="EMBL" id="BMKL01000001">
    <property type="protein sequence ID" value="GGD90207.1"/>
    <property type="molecule type" value="Genomic_DNA"/>
</dbReference>
<evidence type="ECO:0000313" key="4">
    <source>
        <dbReference type="Proteomes" id="UP000619041"/>
    </source>
</evidence>
<feature type="chain" id="PRO_5045393922" description="Extensin-like C-terminal domain-containing protein" evidence="1">
    <location>
        <begin position="16"/>
        <end position="222"/>
    </location>
</feature>
<keyword evidence="4" id="KW-1185">Reference proteome</keyword>
<dbReference type="InterPro" id="IPR009683">
    <property type="entry name" value="Extensin-like_C"/>
</dbReference>
<feature type="domain" description="Extensin-like C-terminal" evidence="2">
    <location>
        <begin position="46"/>
        <end position="222"/>
    </location>
</feature>
<accession>A0ABQ1S5G1</accession>
<evidence type="ECO:0000313" key="3">
    <source>
        <dbReference type="EMBL" id="GGD90207.1"/>
    </source>
</evidence>
<organism evidence="3 4">
    <name type="scientific">Tsuneonella deserti</name>
    <dbReference type="NCBI Taxonomy" id="2035528"/>
    <lineage>
        <taxon>Bacteria</taxon>
        <taxon>Pseudomonadati</taxon>
        <taxon>Pseudomonadota</taxon>
        <taxon>Alphaproteobacteria</taxon>
        <taxon>Sphingomonadales</taxon>
        <taxon>Erythrobacteraceae</taxon>
        <taxon>Tsuneonella</taxon>
    </lineage>
</organism>
<sequence>MAGRFALALLPLSLAACGPLVPEGSSTVRAPVSAPRPAAVSSDARQCLAALGAAGAGFSPVSDRYYGAGCSTVGTVSLSELQGDEARFTLANLGPVACPLAETAAAWARFGVDRAARQVFGSGLVRIETMGSYSCRDVAGSSRRSAHATARAIDVSAFILADGRRVSILGDWSDGSRQEREFLRLVHQSACRRFGTVLGPDYNAAHKDHLHLEAGAPASFCR</sequence>
<proteinExistence type="predicted"/>